<feature type="region of interest" description="Disordered" evidence="1">
    <location>
        <begin position="211"/>
        <end position="331"/>
    </location>
</feature>
<accession>A0A848M2G3</accession>
<evidence type="ECO:0000259" key="2">
    <source>
        <dbReference type="PROSITE" id="PS50006"/>
    </source>
</evidence>
<dbReference type="AlphaFoldDB" id="A0A848M2G3"/>
<dbReference type="InterPro" id="IPR000253">
    <property type="entry name" value="FHA_dom"/>
</dbReference>
<evidence type="ECO:0000256" key="1">
    <source>
        <dbReference type="SAM" id="MobiDB-lite"/>
    </source>
</evidence>
<dbReference type="Proteomes" id="UP000518300">
    <property type="component" value="Unassembled WGS sequence"/>
</dbReference>
<dbReference type="Pfam" id="PF00498">
    <property type="entry name" value="FHA"/>
    <property type="match status" value="1"/>
</dbReference>
<feature type="compositionally biased region" description="Acidic residues" evidence="1">
    <location>
        <begin position="1"/>
        <end position="10"/>
    </location>
</feature>
<feature type="domain" description="FHA" evidence="2">
    <location>
        <begin position="86"/>
        <end position="135"/>
    </location>
</feature>
<gene>
    <name evidence="3" type="ORF">HG543_52970</name>
</gene>
<dbReference type="CDD" id="cd00060">
    <property type="entry name" value="FHA"/>
    <property type="match status" value="1"/>
</dbReference>
<dbReference type="InterPro" id="IPR008984">
    <property type="entry name" value="SMAD_FHA_dom_sf"/>
</dbReference>
<dbReference type="SUPFAM" id="SSF49879">
    <property type="entry name" value="SMAD/FHA domain"/>
    <property type="match status" value="1"/>
</dbReference>
<comment type="caution">
    <text evidence="3">The sequence shown here is derived from an EMBL/GenBank/DDBJ whole genome shotgun (WGS) entry which is preliminary data.</text>
</comment>
<proteinExistence type="predicted"/>
<dbReference type="Gene3D" id="2.60.200.20">
    <property type="match status" value="1"/>
</dbReference>
<dbReference type="EMBL" id="JABBJJ010000642">
    <property type="protein sequence ID" value="NMO23514.1"/>
    <property type="molecule type" value="Genomic_DNA"/>
</dbReference>
<feature type="region of interest" description="Disordered" evidence="1">
    <location>
        <begin position="1"/>
        <end position="45"/>
    </location>
</feature>
<evidence type="ECO:0000313" key="3">
    <source>
        <dbReference type="EMBL" id="NMO23514.1"/>
    </source>
</evidence>
<dbReference type="PROSITE" id="PS50006">
    <property type="entry name" value="FHA_DOMAIN"/>
    <property type="match status" value="1"/>
</dbReference>
<dbReference type="InterPro" id="IPR050923">
    <property type="entry name" value="Cell_Proc_Reg/RNA_Proc"/>
</dbReference>
<dbReference type="SMART" id="SM00240">
    <property type="entry name" value="FHA"/>
    <property type="match status" value="1"/>
</dbReference>
<feature type="compositionally biased region" description="Low complexity" evidence="1">
    <location>
        <begin position="253"/>
        <end position="289"/>
    </location>
</feature>
<keyword evidence="4" id="KW-1185">Reference proteome</keyword>
<organism evidence="3 4">
    <name type="scientific">Pyxidicoccus fallax</name>
    <dbReference type="NCBI Taxonomy" id="394095"/>
    <lineage>
        <taxon>Bacteria</taxon>
        <taxon>Pseudomonadati</taxon>
        <taxon>Myxococcota</taxon>
        <taxon>Myxococcia</taxon>
        <taxon>Myxococcales</taxon>
        <taxon>Cystobacterineae</taxon>
        <taxon>Myxococcaceae</taxon>
        <taxon>Pyxidicoccus</taxon>
    </lineage>
</organism>
<reference evidence="3 4" key="1">
    <citation type="submission" date="2020-04" db="EMBL/GenBank/DDBJ databases">
        <title>Draft genome of Pyxidicoccus fallax type strain.</title>
        <authorList>
            <person name="Whitworth D.E."/>
        </authorList>
    </citation>
    <scope>NUCLEOTIDE SEQUENCE [LARGE SCALE GENOMIC DNA]</scope>
    <source>
        <strain evidence="3 4">DSM 14698</strain>
    </source>
</reference>
<dbReference type="PANTHER" id="PTHR23308">
    <property type="entry name" value="NUCLEAR INHIBITOR OF PROTEIN PHOSPHATASE-1"/>
    <property type="match status" value="1"/>
</dbReference>
<feature type="compositionally biased region" description="Basic and acidic residues" evidence="1">
    <location>
        <begin position="36"/>
        <end position="45"/>
    </location>
</feature>
<sequence length="331" mass="34580">MELPFDDDEVSPLRADDPRPQRVPQYPAGSRRSRRQGKEPDSHDRELASRFDWGHEYSDPGYAPAFLYVERGPGVGQLVPVKQGPMVMGRSSSSDLRLQHPSISRRHAQLTRRGDRFFLKDLSSQNGTFVNRTRVPSEVEVMPGDEISMGNAMLRLRGPGATPALGVPAVTATIPTGQRWTGAGSLKVALLAAVLGSAVAALVTLVAVSLSSDEEAPVVTEPGSTKQLRQMAPEPMSPEEAQGSTAQETGAREASPGAPAPEASSEPEGSTSAPTGDAEGGAPEAQAAPTVPAGATLSATDVARGRPSGATAPTPSARDVASGRVKGERKP</sequence>
<protein>
    <submittedName>
        <fullName evidence="3">FHA domain-containing protein</fullName>
    </submittedName>
</protein>
<evidence type="ECO:0000313" key="4">
    <source>
        <dbReference type="Proteomes" id="UP000518300"/>
    </source>
</evidence>
<name>A0A848M2G3_9BACT</name>